<feature type="transmembrane region" description="Helical" evidence="1">
    <location>
        <begin position="230"/>
        <end position="249"/>
    </location>
</feature>
<feature type="transmembrane region" description="Helical" evidence="1">
    <location>
        <begin position="6"/>
        <end position="33"/>
    </location>
</feature>
<keyword evidence="1" id="KW-1133">Transmembrane helix</keyword>
<dbReference type="EMBL" id="MU150290">
    <property type="protein sequence ID" value="KAF9461034.1"/>
    <property type="molecule type" value="Genomic_DNA"/>
</dbReference>
<evidence type="ECO:0000313" key="3">
    <source>
        <dbReference type="EMBL" id="KAF9461034.1"/>
    </source>
</evidence>
<feature type="transmembrane region" description="Helical" evidence="1">
    <location>
        <begin position="82"/>
        <end position="104"/>
    </location>
</feature>
<dbReference type="InterPro" id="IPR045339">
    <property type="entry name" value="DUF6534"/>
</dbReference>
<protein>
    <recommendedName>
        <fullName evidence="2">DUF6534 domain-containing protein</fullName>
    </recommendedName>
</protein>
<feature type="transmembrane region" description="Helical" evidence="1">
    <location>
        <begin position="201"/>
        <end position="224"/>
    </location>
</feature>
<accession>A0A9P6CHK5</accession>
<reference evidence="3" key="1">
    <citation type="submission" date="2020-11" db="EMBL/GenBank/DDBJ databases">
        <authorList>
            <consortium name="DOE Joint Genome Institute"/>
            <person name="Ahrendt S."/>
            <person name="Riley R."/>
            <person name="Andreopoulos W."/>
            <person name="Labutti K."/>
            <person name="Pangilinan J."/>
            <person name="Ruiz-Duenas F.J."/>
            <person name="Barrasa J.M."/>
            <person name="Sanchez-Garcia M."/>
            <person name="Camarero S."/>
            <person name="Miyauchi S."/>
            <person name="Serrano A."/>
            <person name="Linde D."/>
            <person name="Babiker R."/>
            <person name="Drula E."/>
            <person name="Ayuso-Fernandez I."/>
            <person name="Pacheco R."/>
            <person name="Padilla G."/>
            <person name="Ferreira P."/>
            <person name="Barriuso J."/>
            <person name="Kellner H."/>
            <person name="Castanera R."/>
            <person name="Alfaro M."/>
            <person name="Ramirez L."/>
            <person name="Pisabarro A.G."/>
            <person name="Kuo A."/>
            <person name="Tritt A."/>
            <person name="Lipzen A."/>
            <person name="He G."/>
            <person name="Yan M."/>
            <person name="Ng V."/>
            <person name="Cullen D."/>
            <person name="Martin F."/>
            <person name="Rosso M.-N."/>
            <person name="Henrissat B."/>
            <person name="Hibbett D."/>
            <person name="Martinez A.T."/>
            <person name="Grigoriev I.V."/>
        </authorList>
    </citation>
    <scope>NUCLEOTIDE SEQUENCE</scope>
    <source>
        <strain evidence="3">CBS 247.69</strain>
    </source>
</reference>
<evidence type="ECO:0000259" key="2">
    <source>
        <dbReference type="Pfam" id="PF20152"/>
    </source>
</evidence>
<sequence length="336" mass="37474">MTEISSTYGAILFGASMAFGLSGIVGTQCVIYFKMYPDDLQTIKALVSAVWTLDLTHTAFICASLAYYFVTHFGDQARGDSIPWSIALTVVVTAIQTFLVQCFFAQKILRSSKNNWYITGPIILLSLLRLLAASVSTVEMIQLHSYSAFGARYPGWVFTTGLSLSAGVDILITGWLYYFLREIRARTGSTIMIQAIDNLTLYTLETGALTSLAAVASLICWLIMPTNLIFLGLHFVIGKLYANSLLASLNTRKELRRMRTGHGRPWVPHRVPGLSTSSLGTDTFGHANPVEVYKFNPKAARLNINVERTILEDDAETSIERSLRRYSRRFQAWERP</sequence>
<name>A0A9P6CHK5_9AGAR</name>
<dbReference type="Proteomes" id="UP000807353">
    <property type="component" value="Unassembled WGS sequence"/>
</dbReference>
<dbReference type="PANTHER" id="PTHR40465">
    <property type="entry name" value="CHROMOSOME 1, WHOLE GENOME SHOTGUN SEQUENCE"/>
    <property type="match status" value="1"/>
</dbReference>
<feature type="transmembrane region" description="Helical" evidence="1">
    <location>
        <begin position="156"/>
        <end position="180"/>
    </location>
</feature>
<evidence type="ECO:0000256" key="1">
    <source>
        <dbReference type="SAM" id="Phobius"/>
    </source>
</evidence>
<feature type="transmembrane region" description="Helical" evidence="1">
    <location>
        <begin position="116"/>
        <end position="136"/>
    </location>
</feature>
<dbReference type="OrthoDB" id="3206554at2759"/>
<organism evidence="3 4">
    <name type="scientific">Collybia nuda</name>
    <dbReference type="NCBI Taxonomy" id="64659"/>
    <lineage>
        <taxon>Eukaryota</taxon>
        <taxon>Fungi</taxon>
        <taxon>Dikarya</taxon>
        <taxon>Basidiomycota</taxon>
        <taxon>Agaricomycotina</taxon>
        <taxon>Agaricomycetes</taxon>
        <taxon>Agaricomycetidae</taxon>
        <taxon>Agaricales</taxon>
        <taxon>Tricholomatineae</taxon>
        <taxon>Clitocybaceae</taxon>
        <taxon>Collybia</taxon>
    </lineage>
</organism>
<dbReference type="AlphaFoldDB" id="A0A9P6CHK5"/>
<keyword evidence="1" id="KW-0812">Transmembrane</keyword>
<keyword evidence="4" id="KW-1185">Reference proteome</keyword>
<comment type="caution">
    <text evidence="3">The sequence shown here is derived from an EMBL/GenBank/DDBJ whole genome shotgun (WGS) entry which is preliminary data.</text>
</comment>
<feature type="transmembrane region" description="Helical" evidence="1">
    <location>
        <begin position="45"/>
        <end position="70"/>
    </location>
</feature>
<feature type="domain" description="DUF6534" evidence="2">
    <location>
        <begin position="165"/>
        <end position="253"/>
    </location>
</feature>
<dbReference type="PANTHER" id="PTHR40465:SF1">
    <property type="entry name" value="DUF6534 DOMAIN-CONTAINING PROTEIN"/>
    <property type="match status" value="1"/>
</dbReference>
<dbReference type="Pfam" id="PF20152">
    <property type="entry name" value="DUF6534"/>
    <property type="match status" value="1"/>
</dbReference>
<keyword evidence="1" id="KW-0472">Membrane</keyword>
<evidence type="ECO:0000313" key="4">
    <source>
        <dbReference type="Proteomes" id="UP000807353"/>
    </source>
</evidence>
<gene>
    <name evidence="3" type="ORF">BDZ94DRAFT_1323650</name>
</gene>
<proteinExistence type="predicted"/>